<evidence type="ECO:0000313" key="3">
    <source>
        <dbReference type="RefSeq" id="XP_072834688.1"/>
    </source>
</evidence>
<keyword evidence="2" id="KW-1185">Reference proteome</keyword>
<dbReference type="InterPro" id="IPR038794">
    <property type="entry name" value="LIAT1"/>
</dbReference>
<reference evidence="3" key="1">
    <citation type="submission" date="2025-08" db="UniProtKB">
        <authorList>
            <consortium name="RefSeq"/>
        </authorList>
    </citation>
    <scope>IDENTIFICATION</scope>
</reference>
<evidence type="ECO:0000256" key="1">
    <source>
        <dbReference type="SAM" id="MobiDB-lite"/>
    </source>
</evidence>
<feature type="compositionally biased region" description="Basic and acidic residues" evidence="1">
    <location>
        <begin position="1"/>
        <end position="20"/>
    </location>
</feature>
<dbReference type="GeneID" id="140701758"/>
<evidence type="ECO:0000313" key="2">
    <source>
        <dbReference type="Proteomes" id="UP001652642"/>
    </source>
</evidence>
<feature type="compositionally biased region" description="Basic residues" evidence="1">
    <location>
        <begin position="47"/>
        <end position="58"/>
    </location>
</feature>
<feature type="region of interest" description="Disordered" evidence="1">
    <location>
        <begin position="188"/>
        <end position="230"/>
    </location>
</feature>
<dbReference type="RefSeq" id="XP_072834688.1">
    <property type="nucleotide sequence ID" value="XM_072978587.1"/>
</dbReference>
<accession>A0ABM5ENG1</accession>
<proteinExistence type="predicted"/>
<sequence length="230" mass="25229">MPLPVKERETRQNVESRRPPDVSSEEEGAKANPSAAKGHPSGPEKSGRKKGRKKKKKKASQDPEKSPGKNKKQPIFQRSSFELLPPQSDEGRTSGTPKRAPGQTLGTGLLGSTSALFFLAAQEDHFAPPNESLRWEGTLDDPVAEEERLWNYRLNRRKRYGAFLQQNLSPTPSFTLRNLPELCQAAQTNGEYSPGRSESSLDTSGRSTKTKADLTSQIITKGSASQPGLC</sequence>
<organism evidence="2 3">
    <name type="scientific">Pogona vitticeps</name>
    <name type="common">central bearded dragon</name>
    <dbReference type="NCBI Taxonomy" id="103695"/>
    <lineage>
        <taxon>Eukaryota</taxon>
        <taxon>Metazoa</taxon>
        <taxon>Chordata</taxon>
        <taxon>Craniata</taxon>
        <taxon>Vertebrata</taxon>
        <taxon>Euteleostomi</taxon>
        <taxon>Lepidosauria</taxon>
        <taxon>Squamata</taxon>
        <taxon>Bifurcata</taxon>
        <taxon>Unidentata</taxon>
        <taxon>Episquamata</taxon>
        <taxon>Toxicofera</taxon>
        <taxon>Iguania</taxon>
        <taxon>Acrodonta</taxon>
        <taxon>Agamidae</taxon>
        <taxon>Amphibolurinae</taxon>
        <taxon>Pogona</taxon>
    </lineage>
</organism>
<gene>
    <name evidence="3" type="primary">LIAT1</name>
</gene>
<name>A0ABM5ENG1_9SAUR</name>
<feature type="region of interest" description="Disordered" evidence="1">
    <location>
        <begin position="1"/>
        <end position="107"/>
    </location>
</feature>
<dbReference type="PANTHER" id="PTHR36474:SF1">
    <property type="entry name" value="PROTEIN LIAT1"/>
    <property type="match status" value="1"/>
</dbReference>
<protein>
    <submittedName>
        <fullName evidence="3">Protein LIAT1 isoform X2</fullName>
    </submittedName>
</protein>
<dbReference type="Proteomes" id="UP001652642">
    <property type="component" value="Chromosome 7"/>
</dbReference>
<dbReference type="PANTHER" id="PTHR36474">
    <property type="entry name" value="PROTEIN LIAT1"/>
    <property type="match status" value="1"/>
</dbReference>